<name>A0AAV7CRM7_ENGPU</name>
<sequence length="223" mass="25851">MSIESSECVPTAYFYIGAIDSDEEESLDYESISASYVSMLTQIWNDISNWDDGYNPPLEIAIKILRILKGLRISSNDNKQTVDSYNTFLNNRIAKVSAALQEYKEHLCTKVCSVLEEKDEPEHSEIKQEIQQIKTEIENAKLLSNEKKHKIRKRSLLRHIKEAFFRSNQLNSVRKENLGKETEDLHLIGSHEKQQDQKPTNNEEEEEESTSKCLKLCKRKGRK</sequence>
<feature type="compositionally biased region" description="Basic and acidic residues" evidence="2">
    <location>
        <begin position="184"/>
        <end position="196"/>
    </location>
</feature>
<keyword evidence="1" id="KW-0175">Coiled coil</keyword>
<gene>
    <name evidence="3" type="ORF">GDO81_005783</name>
</gene>
<evidence type="ECO:0000256" key="2">
    <source>
        <dbReference type="SAM" id="MobiDB-lite"/>
    </source>
</evidence>
<reference evidence="3" key="1">
    <citation type="thesis" date="2020" institute="ProQuest LLC" country="789 East Eisenhower Parkway, Ann Arbor, MI, USA">
        <title>Comparative Genomics and Chromosome Evolution.</title>
        <authorList>
            <person name="Mudd A.B."/>
        </authorList>
    </citation>
    <scope>NUCLEOTIDE SEQUENCE</scope>
    <source>
        <strain evidence="3">237g6f4</strain>
        <tissue evidence="3">Blood</tissue>
    </source>
</reference>
<proteinExistence type="predicted"/>
<evidence type="ECO:0000313" key="3">
    <source>
        <dbReference type="EMBL" id="KAG8587780.1"/>
    </source>
</evidence>
<comment type="caution">
    <text evidence="3">The sequence shown here is derived from an EMBL/GenBank/DDBJ whole genome shotgun (WGS) entry which is preliminary data.</text>
</comment>
<evidence type="ECO:0000256" key="1">
    <source>
        <dbReference type="SAM" id="Coils"/>
    </source>
</evidence>
<evidence type="ECO:0000313" key="4">
    <source>
        <dbReference type="Proteomes" id="UP000824782"/>
    </source>
</evidence>
<dbReference type="EMBL" id="WNYA01000002">
    <property type="protein sequence ID" value="KAG8587781.1"/>
    <property type="molecule type" value="Genomic_DNA"/>
</dbReference>
<organism evidence="3 4">
    <name type="scientific">Engystomops pustulosus</name>
    <name type="common">Tungara frog</name>
    <name type="synonym">Physalaemus pustulosus</name>
    <dbReference type="NCBI Taxonomy" id="76066"/>
    <lineage>
        <taxon>Eukaryota</taxon>
        <taxon>Metazoa</taxon>
        <taxon>Chordata</taxon>
        <taxon>Craniata</taxon>
        <taxon>Vertebrata</taxon>
        <taxon>Euteleostomi</taxon>
        <taxon>Amphibia</taxon>
        <taxon>Batrachia</taxon>
        <taxon>Anura</taxon>
        <taxon>Neobatrachia</taxon>
        <taxon>Hyloidea</taxon>
        <taxon>Leptodactylidae</taxon>
        <taxon>Leiuperinae</taxon>
        <taxon>Engystomops</taxon>
    </lineage>
</organism>
<accession>A0AAV7CRM7</accession>
<feature type="region of interest" description="Disordered" evidence="2">
    <location>
        <begin position="184"/>
        <end position="212"/>
    </location>
</feature>
<protein>
    <submittedName>
        <fullName evidence="3">Uncharacterized protein</fullName>
    </submittedName>
</protein>
<dbReference type="EMBL" id="WNYA01000002">
    <property type="protein sequence ID" value="KAG8587780.1"/>
    <property type="molecule type" value="Genomic_DNA"/>
</dbReference>
<feature type="coiled-coil region" evidence="1">
    <location>
        <begin position="123"/>
        <end position="150"/>
    </location>
</feature>
<dbReference type="AlphaFoldDB" id="A0AAV7CRM7"/>
<dbReference type="Proteomes" id="UP000824782">
    <property type="component" value="Unassembled WGS sequence"/>
</dbReference>
<keyword evidence="4" id="KW-1185">Reference proteome</keyword>